<dbReference type="Proteomes" id="UP001266305">
    <property type="component" value="Unassembled WGS sequence"/>
</dbReference>
<proteinExistence type="predicted"/>
<protein>
    <submittedName>
        <fullName evidence="1">Uncharacterized protein</fullName>
    </submittedName>
</protein>
<dbReference type="EMBL" id="JASSZA010000014">
    <property type="protein sequence ID" value="KAK2094355.1"/>
    <property type="molecule type" value="Genomic_DNA"/>
</dbReference>
<evidence type="ECO:0000313" key="1">
    <source>
        <dbReference type="EMBL" id="KAK2094355.1"/>
    </source>
</evidence>
<reference evidence="1 2" key="1">
    <citation type="submission" date="2023-05" db="EMBL/GenBank/DDBJ databases">
        <title>B98-5 Cell Line De Novo Hybrid Assembly: An Optical Mapping Approach.</title>
        <authorList>
            <person name="Kananen K."/>
            <person name="Auerbach J.A."/>
            <person name="Kautto E."/>
            <person name="Blachly J.S."/>
        </authorList>
    </citation>
    <scope>NUCLEOTIDE SEQUENCE [LARGE SCALE GENOMIC DNA]</scope>
    <source>
        <strain evidence="1">B95-8</strain>
        <tissue evidence="1">Cell line</tissue>
    </source>
</reference>
<sequence>MVAPGARHRPDTFDLLVGPLGGAGARKPVVPGCGRPLGPWKFRLSPITPGLATLGRGFRPVQTPYLG</sequence>
<organism evidence="1 2">
    <name type="scientific">Saguinus oedipus</name>
    <name type="common">Cotton-top tamarin</name>
    <name type="synonym">Oedipomidas oedipus</name>
    <dbReference type="NCBI Taxonomy" id="9490"/>
    <lineage>
        <taxon>Eukaryota</taxon>
        <taxon>Metazoa</taxon>
        <taxon>Chordata</taxon>
        <taxon>Craniata</taxon>
        <taxon>Vertebrata</taxon>
        <taxon>Euteleostomi</taxon>
        <taxon>Mammalia</taxon>
        <taxon>Eutheria</taxon>
        <taxon>Euarchontoglires</taxon>
        <taxon>Primates</taxon>
        <taxon>Haplorrhini</taxon>
        <taxon>Platyrrhini</taxon>
        <taxon>Cebidae</taxon>
        <taxon>Callitrichinae</taxon>
        <taxon>Saguinus</taxon>
    </lineage>
</organism>
<name>A0ABQ9UBE8_SAGOE</name>
<evidence type="ECO:0000313" key="2">
    <source>
        <dbReference type="Proteomes" id="UP001266305"/>
    </source>
</evidence>
<keyword evidence="2" id="KW-1185">Reference proteome</keyword>
<gene>
    <name evidence="1" type="ORF">P7K49_028093</name>
</gene>
<accession>A0ABQ9UBE8</accession>
<comment type="caution">
    <text evidence="1">The sequence shown here is derived from an EMBL/GenBank/DDBJ whole genome shotgun (WGS) entry which is preliminary data.</text>
</comment>